<feature type="chain" id="PRO_5017985881" evidence="14">
    <location>
        <begin position="19"/>
        <end position="118"/>
    </location>
</feature>
<dbReference type="GO" id="GO:0016020">
    <property type="term" value="C:membrane"/>
    <property type="evidence" value="ECO:0007669"/>
    <property type="project" value="UniProtKB-SubCell"/>
</dbReference>
<sequence length="118" mass="13775">MFWFGVIAACCICSVVFANMIMREFNEHGFSTRIKLYPVKQLKFPTLVFCPRYADAFHVDTILEVKMCDLTVPDMRMRLGDVDEKVAFDILRFLIAGSGLDNVQIKKWDEEYRCFMDV</sequence>
<keyword evidence="9" id="KW-0472">Membrane</keyword>
<dbReference type="AlphaFoldDB" id="A0A3P7LJP8"/>
<evidence type="ECO:0000256" key="13">
    <source>
        <dbReference type="RuleBase" id="RU000679"/>
    </source>
</evidence>
<evidence type="ECO:0000256" key="12">
    <source>
        <dbReference type="ARBA" id="ARBA00023303"/>
    </source>
</evidence>
<keyword evidence="10" id="KW-0325">Glycoprotein</keyword>
<evidence type="ECO:0000256" key="9">
    <source>
        <dbReference type="ARBA" id="ARBA00023136"/>
    </source>
</evidence>
<dbReference type="Pfam" id="PF00858">
    <property type="entry name" value="ASC"/>
    <property type="match status" value="1"/>
</dbReference>
<reference evidence="15 16" key="1">
    <citation type="submission" date="2018-11" db="EMBL/GenBank/DDBJ databases">
        <authorList>
            <consortium name="Pathogen Informatics"/>
        </authorList>
    </citation>
    <scope>NUCLEOTIDE SEQUENCE [LARGE SCALE GENOMIC DNA]</scope>
</reference>
<feature type="signal peptide" evidence="14">
    <location>
        <begin position="1"/>
        <end position="18"/>
    </location>
</feature>
<protein>
    <submittedName>
        <fullName evidence="15">Uncharacterized protein</fullName>
    </submittedName>
</protein>
<keyword evidence="3 13" id="KW-0813">Transport</keyword>
<keyword evidence="4 13" id="KW-0894">Sodium channel</keyword>
<dbReference type="OrthoDB" id="5874059at2759"/>
<evidence type="ECO:0000256" key="2">
    <source>
        <dbReference type="ARBA" id="ARBA00007193"/>
    </source>
</evidence>
<keyword evidence="6" id="KW-1133">Transmembrane helix</keyword>
<dbReference type="InterPro" id="IPR001873">
    <property type="entry name" value="ENaC"/>
</dbReference>
<keyword evidence="11 13" id="KW-0739">Sodium transport</keyword>
<evidence type="ECO:0000313" key="15">
    <source>
        <dbReference type="EMBL" id="VDM79392.1"/>
    </source>
</evidence>
<keyword evidence="16" id="KW-1185">Reference proteome</keyword>
<evidence type="ECO:0000256" key="6">
    <source>
        <dbReference type="ARBA" id="ARBA00022989"/>
    </source>
</evidence>
<evidence type="ECO:0000256" key="8">
    <source>
        <dbReference type="ARBA" id="ARBA00023065"/>
    </source>
</evidence>
<evidence type="ECO:0000256" key="1">
    <source>
        <dbReference type="ARBA" id="ARBA00004141"/>
    </source>
</evidence>
<keyword evidence="5 13" id="KW-0812">Transmembrane</keyword>
<evidence type="ECO:0000256" key="14">
    <source>
        <dbReference type="SAM" id="SignalP"/>
    </source>
</evidence>
<keyword evidence="14" id="KW-0732">Signal</keyword>
<evidence type="ECO:0000256" key="4">
    <source>
        <dbReference type="ARBA" id="ARBA00022461"/>
    </source>
</evidence>
<accession>A0A3P7LJP8</accession>
<dbReference type="EMBL" id="UYYB01104981">
    <property type="protein sequence ID" value="VDM79392.1"/>
    <property type="molecule type" value="Genomic_DNA"/>
</dbReference>
<evidence type="ECO:0000256" key="3">
    <source>
        <dbReference type="ARBA" id="ARBA00022448"/>
    </source>
</evidence>
<keyword evidence="7" id="KW-0915">Sodium</keyword>
<dbReference type="Proteomes" id="UP000270094">
    <property type="component" value="Unassembled WGS sequence"/>
</dbReference>
<evidence type="ECO:0000313" key="16">
    <source>
        <dbReference type="Proteomes" id="UP000270094"/>
    </source>
</evidence>
<gene>
    <name evidence="15" type="ORF">SVUK_LOCUS14390</name>
</gene>
<comment type="subcellular location">
    <subcellularLocation>
        <location evidence="1">Membrane</location>
        <topology evidence="1">Multi-pass membrane protein</topology>
    </subcellularLocation>
</comment>
<name>A0A3P7LJP8_STRVU</name>
<evidence type="ECO:0000256" key="7">
    <source>
        <dbReference type="ARBA" id="ARBA00023053"/>
    </source>
</evidence>
<dbReference type="GO" id="GO:0005272">
    <property type="term" value="F:sodium channel activity"/>
    <property type="evidence" value="ECO:0007669"/>
    <property type="project" value="UniProtKB-KW"/>
</dbReference>
<comment type="similarity">
    <text evidence="2 13">Belongs to the amiloride-sensitive sodium channel (TC 1.A.6) family.</text>
</comment>
<organism evidence="15 16">
    <name type="scientific">Strongylus vulgaris</name>
    <name type="common">Blood worm</name>
    <dbReference type="NCBI Taxonomy" id="40348"/>
    <lineage>
        <taxon>Eukaryota</taxon>
        <taxon>Metazoa</taxon>
        <taxon>Ecdysozoa</taxon>
        <taxon>Nematoda</taxon>
        <taxon>Chromadorea</taxon>
        <taxon>Rhabditida</taxon>
        <taxon>Rhabditina</taxon>
        <taxon>Rhabditomorpha</taxon>
        <taxon>Strongyloidea</taxon>
        <taxon>Strongylidae</taxon>
        <taxon>Strongylus</taxon>
    </lineage>
</organism>
<proteinExistence type="inferred from homology"/>
<keyword evidence="12 13" id="KW-0407">Ion channel</keyword>
<evidence type="ECO:0000256" key="10">
    <source>
        <dbReference type="ARBA" id="ARBA00023180"/>
    </source>
</evidence>
<evidence type="ECO:0000256" key="5">
    <source>
        <dbReference type="ARBA" id="ARBA00022692"/>
    </source>
</evidence>
<evidence type="ECO:0000256" key="11">
    <source>
        <dbReference type="ARBA" id="ARBA00023201"/>
    </source>
</evidence>
<keyword evidence="8 13" id="KW-0406">Ion transport</keyword>